<dbReference type="InterPro" id="IPR016208">
    <property type="entry name" value="Ald_Oxase/xanthine_DH-like"/>
</dbReference>
<feature type="domain" description="Aldehyde oxidase/xanthine dehydrogenase a/b hammerhead" evidence="3">
    <location>
        <begin position="20"/>
        <end position="140"/>
    </location>
</feature>
<dbReference type="SUPFAM" id="SSF54665">
    <property type="entry name" value="CO dehydrogenase molybdoprotein N-domain-like"/>
    <property type="match status" value="1"/>
</dbReference>
<comment type="caution">
    <text evidence="4">The sequence shown here is derived from an EMBL/GenBank/DDBJ whole genome shotgun (WGS) entry which is preliminary data.</text>
</comment>
<dbReference type="Gene3D" id="3.30.365.10">
    <property type="entry name" value="Aldehyde oxidase/xanthine dehydrogenase, molybdopterin binding domain"/>
    <property type="match status" value="4"/>
</dbReference>
<dbReference type="Proteomes" id="UP000732193">
    <property type="component" value="Unassembled WGS sequence"/>
</dbReference>
<dbReference type="PANTHER" id="PTHR11908">
    <property type="entry name" value="XANTHINE DEHYDROGENASE"/>
    <property type="match status" value="1"/>
</dbReference>
<sequence length="765" mass="82831">MDKFGKSQSTIRTEDVRFLTGEGRYVDDIAPKGALHAYFFRSTVAHGVITELDVSDAKESDGVHLVLTCADLEAAGMDIAMAGAQIPNRDGTKGAGPLRPMLAKDRVRYVGEPVAVIIADTIAQARDAAELIMFDVDDLPAKIDVTAGGETLHAEAPDNKAMDWGMGDEAATEAAFKAAAKTVALDVDDNRIIVNSMEPRGCYAEWSDGRVHVANNGQGVWVHKGYIAKAFGLDEDKVRVTNPDTGGGFGMKSMTYNEYFCVAQAARAVGKPVRWMSERTEAMLSDNGGRDLTSLAEFAFDADNRITAYRVTSKCNLGAYNSQFAQFIQTQLFSRVLTGVYDVQTSWLQVDGYYTNTVPVDAYRGAGRPEAIYVLERLMDRAARELGVDPWELRRINFIKPDQFPYKAATGETYDVGDFNRLLTRIAGEADLDGFEARKEADAKRGLLRGQGLCYYIESILGDPSEGAKVEFEDDGSVTIYVGTQSNGQGHETVYAQFLADQTGIPADRIRVVQGDSDLIAKGGGTGGSRSVTTQNNATLATVAAMTESFTAFLADEMGVPASEISFDDERFRAEGSNLTPTMLEVAEMAREKGRDELLSHHERATLPARSFPNGAHVAEVVIDPETGVVTTERYTVVDDFGNLINPMLAEGQVHGGVAQGVGQAVQERVVYDEDGQLLTASFMDYAMPRATDLPYISFTSEPVPSTANIMGMKGCGEAGTVGAMAALANAVQDALWDQGVRQADMPFTPHRVWELLNEGRIAAE</sequence>
<dbReference type="AlphaFoldDB" id="A0AAE3B5M0"/>
<protein>
    <submittedName>
        <fullName evidence="4">Xanthine dehydrogenase family protein molybdopterin-binding subunit</fullName>
    </submittedName>
</protein>
<keyword evidence="2" id="KW-0560">Oxidoreductase</keyword>
<dbReference type="InterPro" id="IPR046867">
    <property type="entry name" value="AldOxase/xan_DH_MoCoBD2"/>
</dbReference>
<dbReference type="InterPro" id="IPR000674">
    <property type="entry name" value="Ald_Oxase/Xan_DH_a/b"/>
</dbReference>
<dbReference type="GO" id="GO:0005506">
    <property type="term" value="F:iron ion binding"/>
    <property type="evidence" value="ECO:0007669"/>
    <property type="project" value="InterPro"/>
</dbReference>
<evidence type="ECO:0000256" key="1">
    <source>
        <dbReference type="ARBA" id="ARBA00022505"/>
    </source>
</evidence>
<dbReference type="Pfam" id="PF20256">
    <property type="entry name" value="MoCoBD_2"/>
    <property type="match status" value="1"/>
</dbReference>
<name>A0AAE3B5M0_9RHOB</name>
<gene>
    <name evidence="4" type="ORF">JQV55_06965</name>
</gene>
<dbReference type="Pfam" id="PF02738">
    <property type="entry name" value="MoCoBD_1"/>
    <property type="match status" value="1"/>
</dbReference>
<dbReference type="Pfam" id="PF01315">
    <property type="entry name" value="Ald_Xan_dh_C"/>
    <property type="match status" value="1"/>
</dbReference>
<reference evidence="4 5" key="1">
    <citation type="submission" date="2021-01" db="EMBL/GenBank/DDBJ databases">
        <title>Diatom-associated Roseobacters Show Island Model of Population Structure.</title>
        <authorList>
            <person name="Qu L."/>
            <person name="Feng X."/>
            <person name="Chen Y."/>
            <person name="Li L."/>
            <person name="Wang X."/>
            <person name="Hu Z."/>
            <person name="Wang H."/>
            <person name="Luo H."/>
        </authorList>
    </citation>
    <scope>NUCLEOTIDE SEQUENCE [LARGE SCALE GENOMIC DNA]</scope>
    <source>
        <strain evidence="4 5">TR60-84</strain>
    </source>
</reference>
<dbReference type="InterPro" id="IPR036856">
    <property type="entry name" value="Ald_Oxase/Xan_DH_a/b_sf"/>
</dbReference>
<keyword evidence="1" id="KW-0500">Molybdenum</keyword>
<dbReference type="SMART" id="SM01008">
    <property type="entry name" value="Ald_Xan_dh_C"/>
    <property type="match status" value="1"/>
</dbReference>
<evidence type="ECO:0000256" key="2">
    <source>
        <dbReference type="ARBA" id="ARBA00023002"/>
    </source>
</evidence>
<dbReference type="InterPro" id="IPR037165">
    <property type="entry name" value="AldOxase/xan_DH_Mopterin-bd_sf"/>
</dbReference>
<proteinExistence type="predicted"/>
<dbReference type="SUPFAM" id="SSF56003">
    <property type="entry name" value="Molybdenum cofactor-binding domain"/>
    <property type="match status" value="1"/>
</dbReference>
<evidence type="ECO:0000259" key="3">
    <source>
        <dbReference type="SMART" id="SM01008"/>
    </source>
</evidence>
<accession>A0AAE3B5M0</accession>
<dbReference type="Gene3D" id="3.90.1170.50">
    <property type="entry name" value="Aldehyde oxidase/xanthine dehydrogenase, a/b hammerhead"/>
    <property type="match status" value="1"/>
</dbReference>
<evidence type="ECO:0000313" key="4">
    <source>
        <dbReference type="EMBL" id="MBM1713293.1"/>
    </source>
</evidence>
<evidence type="ECO:0000313" key="5">
    <source>
        <dbReference type="Proteomes" id="UP000732193"/>
    </source>
</evidence>
<organism evidence="4 5">
    <name type="scientific">Sulfitobacter geojensis</name>
    <dbReference type="NCBI Taxonomy" id="1342299"/>
    <lineage>
        <taxon>Bacteria</taxon>
        <taxon>Pseudomonadati</taxon>
        <taxon>Pseudomonadota</taxon>
        <taxon>Alphaproteobacteria</taxon>
        <taxon>Rhodobacterales</taxon>
        <taxon>Roseobacteraceae</taxon>
        <taxon>Sulfitobacter</taxon>
    </lineage>
</organism>
<dbReference type="InterPro" id="IPR008274">
    <property type="entry name" value="AldOxase/xan_DH_MoCoBD1"/>
</dbReference>
<keyword evidence="5" id="KW-1185">Reference proteome</keyword>
<dbReference type="RefSeq" id="WP_203241682.1">
    <property type="nucleotide sequence ID" value="NZ_JAFBRH010000001.1"/>
</dbReference>
<dbReference type="PANTHER" id="PTHR11908:SF132">
    <property type="entry name" value="ALDEHYDE OXIDASE 1-RELATED"/>
    <property type="match status" value="1"/>
</dbReference>
<dbReference type="GO" id="GO:0016491">
    <property type="term" value="F:oxidoreductase activity"/>
    <property type="evidence" value="ECO:0007669"/>
    <property type="project" value="UniProtKB-KW"/>
</dbReference>
<dbReference type="EMBL" id="JAFBRM010000001">
    <property type="protein sequence ID" value="MBM1713293.1"/>
    <property type="molecule type" value="Genomic_DNA"/>
</dbReference>